<accession>A0ABW3BWA5</accession>
<protein>
    <recommendedName>
        <fullName evidence="3">Sugar lactone lactonase YvrE</fullName>
    </recommendedName>
</protein>
<proteinExistence type="predicted"/>
<gene>
    <name evidence="1" type="ORF">ACFQ0I_11405</name>
</gene>
<dbReference type="EMBL" id="JBHTIB010000012">
    <property type="protein sequence ID" value="MFD0836377.1"/>
    <property type="molecule type" value="Genomic_DNA"/>
</dbReference>
<dbReference type="InterPro" id="IPR011042">
    <property type="entry name" value="6-blade_b-propeller_TolB-like"/>
</dbReference>
<dbReference type="RefSeq" id="WP_379942368.1">
    <property type="nucleotide sequence ID" value="NZ_JBHTIB010000012.1"/>
</dbReference>
<organism evidence="1 2">
    <name type="scientific">Mariniflexile aquimaris</name>
    <dbReference type="NCBI Taxonomy" id="881009"/>
    <lineage>
        <taxon>Bacteria</taxon>
        <taxon>Pseudomonadati</taxon>
        <taxon>Bacteroidota</taxon>
        <taxon>Flavobacteriia</taxon>
        <taxon>Flavobacteriales</taxon>
        <taxon>Flavobacteriaceae</taxon>
        <taxon>Mariniflexile</taxon>
    </lineage>
</organism>
<evidence type="ECO:0000313" key="1">
    <source>
        <dbReference type="EMBL" id="MFD0836377.1"/>
    </source>
</evidence>
<dbReference type="PROSITE" id="PS51257">
    <property type="entry name" value="PROKAR_LIPOPROTEIN"/>
    <property type="match status" value="1"/>
</dbReference>
<evidence type="ECO:0008006" key="3">
    <source>
        <dbReference type="Google" id="ProtNLM"/>
    </source>
</evidence>
<evidence type="ECO:0000313" key="2">
    <source>
        <dbReference type="Proteomes" id="UP001597011"/>
    </source>
</evidence>
<dbReference type="SUPFAM" id="SSF63829">
    <property type="entry name" value="Calcium-dependent phosphotriesterase"/>
    <property type="match status" value="1"/>
</dbReference>
<dbReference type="Proteomes" id="UP001597011">
    <property type="component" value="Unassembled WGS sequence"/>
</dbReference>
<comment type="caution">
    <text evidence="1">The sequence shown here is derived from an EMBL/GenBank/DDBJ whole genome shotgun (WGS) entry which is preliminary data.</text>
</comment>
<reference evidence="2" key="1">
    <citation type="journal article" date="2019" name="Int. J. Syst. Evol. Microbiol.">
        <title>The Global Catalogue of Microorganisms (GCM) 10K type strain sequencing project: providing services to taxonomists for standard genome sequencing and annotation.</title>
        <authorList>
            <consortium name="The Broad Institute Genomics Platform"/>
            <consortium name="The Broad Institute Genome Sequencing Center for Infectious Disease"/>
            <person name="Wu L."/>
            <person name="Ma J."/>
        </authorList>
    </citation>
    <scope>NUCLEOTIDE SEQUENCE [LARGE SCALE GENOMIC DNA]</scope>
    <source>
        <strain evidence="2">CCUG 60529</strain>
    </source>
</reference>
<sequence>MKKFKIAFLISVLITISCKSQNKEVVKQEPRKTEIELIKLWETDTLLKTCEAVRYNKKEGVIYVSNIGNVPTNEKDNDGSLSIINLNGKILKKNWVTGLNAPKGLSFFNDKLYVTDINEVVKINIETGSIDKKYEVDKAIFLNDLDIDTNGDVYFTDSRDSKVYKLANDEVSLWLDMEGLNPNGIFVEKNRILVVSFSKGDFIAIDKETKHQSVIATGIVGGDGIVAIKAGYLVSTWPGELFFVDKNSQEPVATKILDTKEEKLNAADIGIIPEKDLLIVPTFYGNKVMAYKINYK</sequence>
<dbReference type="Gene3D" id="2.120.10.30">
    <property type="entry name" value="TolB, C-terminal domain"/>
    <property type="match status" value="1"/>
</dbReference>
<name>A0ABW3BWA5_9FLAO</name>
<keyword evidence="2" id="KW-1185">Reference proteome</keyword>